<sequence length="220" mass="23579">MNVPVRHLDHATLVGYSAGALPVAFAAVVASHLELCASCRAHLHAADAIGARLIEQQEGAPLSAPARDTFRARLEGEALAPPVVIAEPAPVDPDLLPTPLRPWFGERYSTLRWRAVGPGIHLLRAQDEALGAQLLMLRTASGKRMPMHSHGNNELTLILRGAYDDVLGHFGPGDVADLDHETEHQPVTSHGVPCICVAASDAPMQFSGWIARAMQSVLRL</sequence>
<reference evidence="2" key="1">
    <citation type="submission" date="2021-12" db="EMBL/GenBank/DDBJ databases">
        <authorList>
            <person name="Ulrich A."/>
        </authorList>
    </citation>
    <scope>NUCLEOTIDE SEQUENCE</scope>
    <source>
        <strain evidence="2">A1P009</strain>
    </source>
</reference>
<proteinExistence type="predicted"/>
<dbReference type="EMBL" id="JAJQKU010000001">
    <property type="protein sequence ID" value="MCD9096063.1"/>
    <property type="molecule type" value="Genomic_DNA"/>
</dbReference>
<dbReference type="CDD" id="cd20301">
    <property type="entry name" value="cupin_ChrR"/>
    <property type="match status" value="1"/>
</dbReference>
<dbReference type="SUPFAM" id="SSF51182">
    <property type="entry name" value="RmlC-like cupins"/>
    <property type="match status" value="1"/>
</dbReference>
<evidence type="ECO:0000313" key="3">
    <source>
        <dbReference type="Proteomes" id="UP001430360"/>
    </source>
</evidence>
<dbReference type="InterPro" id="IPR011051">
    <property type="entry name" value="RmlC_Cupin_sf"/>
</dbReference>
<evidence type="ECO:0000313" key="2">
    <source>
        <dbReference type="EMBL" id="MCD9096063.1"/>
    </source>
</evidence>
<dbReference type="InterPro" id="IPR012807">
    <property type="entry name" value="Anti-sigma_ChrR"/>
</dbReference>
<comment type="caution">
    <text evidence="2">The sequence shown here is derived from an EMBL/GenBank/DDBJ whole genome shotgun (WGS) entry which is preliminary data.</text>
</comment>
<organism evidence="2 3">
    <name type="scientific">Luteimonas fraxinea</name>
    <dbReference type="NCBI Taxonomy" id="2901869"/>
    <lineage>
        <taxon>Bacteria</taxon>
        <taxon>Pseudomonadati</taxon>
        <taxon>Pseudomonadota</taxon>
        <taxon>Gammaproteobacteria</taxon>
        <taxon>Lysobacterales</taxon>
        <taxon>Lysobacteraceae</taxon>
        <taxon>Luteimonas</taxon>
    </lineage>
</organism>
<accession>A0ABS8UBN3</accession>
<name>A0ABS8UBN3_9GAMM</name>
<reference evidence="2" key="2">
    <citation type="journal article" date="2022" name="Syst. Appl. Microbiol.">
        <title>Physiological and genomic characterisation of Luteimonas fraxinea sp. nov., a bacterial species associated with trees tolerant to ash dieback.</title>
        <authorList>
            <person name="Ulrich K."/>
            <person name="Becker R."/>
            <person name="Behrendt U."/>
            <person name="Kube M."/>
            <person name="Schneck V."/>
            <person name="Ulrich A."/>
        </authorList>
    </citation>
    <scope>NUCLEOTIDE SEQUENCE</scope>
    <source>
        <strain evidence="2">A1P009</strain>
    </source>
</reference>
<gene>
    <name evidence="2" type="ORF">LTT95_03810</name>
</gene>
<evidence type="ECO:0000259" key="1">
    <source>
        <dbReference type="Pfam" id="PF12973"/>
    </source>
</evidence>
<dbReference type="Gene3D" id="1.10.10.1320">
    <property type="entry name" value="Anti-sigma factor, zinc-finger domain"/>
    <property type="match status" value="1"/>
</dbReference>
<dbReference type="Proteomes" id="UP001430360">
    <property type="component" value="Unassembled WGS sequence"/>
</dbReference>
<protein>
    <submittedName>
        <fullName evidence="2">ChrR family anti-sigma-E factor</fullName>
    </submittedName>
</protein>
<dbReference type="InterPro" id="IPR041916">
    <property type="entry name" value="Anti_sigma_zinc_sf"/>
</dbReference>
<feature type="domain" description="ChrR-like cupin" evidence="1">
    <location>
        <begin position="109"/>
        <end position="197"/>
    </location>
</feature>
<dbReference type="InterPro" id="IPR025979">
    <property type="entry name" value="ChrR-like_cupin_dom"/>
</dbReference>
<dbReference type="Pfam" id="PF12973">
    <property type="entry name" value="Cupin_7"/>
    <property type="match status" value="1"/>
</dbReference>
<dbReference type="Gene3D" id="2.60.120.10">
    <property type="entry name" value="Jelly Rolls"/>
    <property type="match status" value="1"/>
</dbReference>
<dbReference type="RefSeq" id="WP_232134544.1">
    <property type="nucleotide sequence ID" value="NZ_CP089507.1"/>
</dbReference>
<keyword evidence="3" id="KW-1185">Reference proteome</keyword>
<dbReference type="NCBIfam" id="TIGR02451">
    <property type="entry name" value="anti_sig_ChrR"/>
    <property type="match status" value="1"/>
</dbReference>
<dbReference type="InterPro" id="IPR014710">
    <property type="entry name" value="RmlC-like_jellyroll"/>
</dbReference>